<comment type="similarity">
    <text evidence="5">Belongs to the HAD-like hydrolase superfamily. MPGP family.</text>
</comment>
<comment type="subcellular location">
    <subcellularLocation>
        <location evidence="5">Cytoplasm</location>
    </subcellularLocation>
</comment>
<dbReference type="HAMAP" id="MF_00617">
    <property type="entry name" value="MPGP_rel"/>
    <property type="match status" value="1"/>
</dbReference>
<keyword evidence="7" id="KW-1185">Reference proteome</keyword>
<dbReference type="InterPro" id="IPR036412">
    <property type="entry name" value="HAD-like_sf"/>
</dbReference>
<dbReference type="AlphaFoldDB" id="B7LTP1"/>
<keyword evidence="2 5" id="KW-0479">Metal-binding</keyword>
<reference evidence="7" key="1">
    <citation type="journal article" date="2009" name="PLoS Genet.">
        <title>Organised genome dynamics in the Escherichia coli species results in highly diverse adaptive paths.</title>
        <authorList>
            <person name="Touchon M."/>
            <person name="Hoede C."/>
            <person name="Tenaillon O."/>
            <person name="Barbe V."/>
            <person name="Baeriswyl S."/>
            <person name="Bidet P."/>
            <person name="Bingen E."/>
            <person name="Bonacorsi S."/>
            <person name="Bouchier C."/>
            <person name="Bouvet O."/>
            <person name="Calteau A."/>
            <person name="Chiapello H."/>
            <person name="Clermont O."/>
            <person name="Cruveiller S."/>
            <person name="Danchin A."/>
            <person name="Diard M."/>
            <person name="Dossat C."/>
            <person name="Karoui M.E."/>
            <person name="Frapy E."/>
            <person name="Garry L."/>
            <person name="Ghigo J.M."/>
            <person name="Gilles A.M."/>
            <person name="Johnson J."/>
            <person name="Le Bouguenec C."/>
            <person name="Lescat M."/>
            <person name="Mangenot S."/>
            <person name="Martinez-Jehanne V."/>
            <person name="Matic I."/>
            <person name="Nassif X."/>
            <person name="Oztas S."/>
            <person name="Petit M.A."/>
            <person name="Pichon C."/>
            <person name="Rouy Z."/>
            <person name="Ruf C.S."/>
            <person name="Schneider D."/>
            <person name="Tourret J."/>
            <person name="Vacherie B."/>
            <person name="Vallenet D."/>
            <person name="Medigue C."/>
            <person name="Rocha E.P.C."/>
            <person name="Denamur E."/>
        </authorList>
    </citation>
    <scope>NUCLEOTIDE SEQUENCE [LARGE SCALE GENOMIC DNA]</scope>
    <source>
        <strain evidence="7">ATCC 35469 / DSM 13698 / BCRC 15582 / CCUG 18766 / IAM 14443 / JCM 21226 / LMG 7866 / NBRC 102419 / NCTC 12128 / CDC 0568-73</strain>
    </source>
</reference>
<evidence type="ECO:0000256" key="2">
    <source>
        <dbReference type="ARBA" id="ARBA00022723"/>
    </source>
</evidence>
<accession>B7LTP1</accession>
<evidence type="ECO:0000256" key="5">
    <source>
        <dbReference type="HAMAP-Rule" id="MF_00617"/>
    </source>
</evidence>
<comment type="caution">
    <text evidence="5">Lacks conserved residue(s) required for the propagation of feature annotation.</text>
</comment>
<dbReference type="GO" id="GO:0005829">
    <property type="term" value="C:cytosol"/>
    <property type="evidence" value="ECO:0007669"/>
    <property type="project" value="TreeGrafter"/>
</dbReference>
<dbReference type="EMBL" id="CU928158">
    <property type="protein sequence ID" value="CAQ89448.1"/>
    <property type="molecule type" value="Genomic_DNA"/>
</dbReference>
<dbReference type="NCBIfam" id="TIGR01484">
    <property type="entry name" value="HAD-SF-IIB"/>
    <property type="match status" value="1"/>
</dbReference>
<proteinExistence type="inferred from homology"/>
<evidence type="ECO:0000313" key="6">
    <source>
        <dbReference type="EMBL" id="CAQ89448.1"/>
    </source>
</evidence>
<feature type="binding site" evidence="5">
    <location>
        <position position="57"/>
    </location>
    <ligand>
        <name>Mg(2+)</name>
        <dbReference type="ChEBI" id="CHEBI:18420"/>
    </ligand>
</feature>
<dbReference type="Pfam" id="PF08282">
    <property type="entry name" value="Hydrolase_3"/>
    <property type="match status" value="1"/>
</dbReference>
<dbReference type="InterPro" id="IPR012815">
    <property type="entry name" value="MPG_Pase"/>
</dbReference>
<dbReference type="GO" id="GO:0000287">
    <property type="term" value="F:magnesium ion binding"/>
    <property type="evidence" value="ECO:0007669"/>
    <property type="project" value="UniProtKB-ARBA"/>
</dbReference>
<evidence type="ECO:0000256" key="1">
    <source>
        <dbReference type="ARBA" id="ARBA00022490"/>
    </source>
</evidence>
<dbReference type="PANTHER" id="PTHR10000:SF8">
    <property type="entry name" value="HAD SUPERFAMILY HYDROLASE-LIKE, TYPE 3"/>
    <property type="match status" value="1"/>
</dbReference>
<evidence type="ECO:0000256" key="4">
    <source>
        <dbReference type="ARBA" id="ARBA00022842"/>
    </source>
</evidence>
<dbReference type="GO" id="GO:0050531">
    <property type="term" value="F:mannosyl-3-phosphoglycerate phosphatase activity"/>
    <property type="evidence" value="ECO:0007669"/>
    <property type="project" value="UniProtKB-UniRule"/>
</dbReference>
<dbReference type="Proteomes" id="UP000000745">
    <property type="component" value="Chromosome"/>
</dbReference>
<keyword evidence="1 5" id="KW-0963">Cytoplasm</keyword>
<dbReference type="NCBIfam" id="TIGR02463">
    <property type="entry name" value="MPGP_rel"/>
    <property type="match status" value="1"/>
</dbReference>
<dbReference type="SUPFAM" id="SSF56784">
    <property type="entry name" value="HAD-like"/>
    <property type="match status" value="1"/>
</dbReference>
<dbReference type="SFLD" id="SFLDS00003">
    <property type="entry name" value="Haloacid_Dehalogenase"/>
    <property type="match status" value="1"/>
</dbReference>
<evidence type="ECO:0000256" key="3">
    <source>
        <dbReference type="ARBA" id="ARBA00022801"/>
    </source>
</evidence>
<evidence type="ECO:0000313" key="7">
    <source>
        <dbReference type="Proteomes" id="UP000000745"/>
    </source>
</evidence>
<sequence length="315" mass="36190">MDERVNAHRLDVVWDARNRYQKNIFFTVSLLRVVCQPEKRIAMLSVNEPLLIFTDLDGTLLDSHTYDWQPAAPWLYRLRERNIPLILCSSKTAAEMLHLQQTLGLQGLPLIAENGAVVQLDAHWQTQPHYPRRINGISHSEIHIVLNSLREKMHFKFTTFDDVDEQTIVDWTGLNRTQAALTRLHEASVSLIWRDSDERMTLFADQLEQMGLQFVHGARFWHVLDASVGKDQAANELIAIYQQLWQKRPATLGLGDGPNDAPLLDVMDYAVVVKGLNREGVHLQHIEPSRVYRTQHEGPEGWREGLDYFLSSDKG</sequence>
<dbReference type="KEGG" id="efe:EFER_1939"/>
<dbReference type="Gene3D" id="3.30.980.20">
    <property type="entry name" value="Putative mannosyl-3-phosphoglycerate phosphatase, domain 2"/>
    <property type="match status" value="1"/>
</dbReference>
<dbReference type="PANTHER" id="PTHR10000">
    <property type="entry name" value="PHOSPHOSERINE PHOSPHATASE"/>
    <property type="match status" value="1"/>
</dbReference>
<keyword evidence="3 5" id="KW-0378">Hydrolase</keyword>
<gene>
    <name evidence="6" type="ordered locus">EFER_1939</name>
</gene>
<keyword evidence="4 5" id="KW-0460">Magnesium</keyword>
<dbReference type="HOGENOM" id="CLU_063016_0_0_6"/>
<organism evidence="6 7">
    <name type="scientific">Escherichia fergusonii (strain ATCC 35469 / DSM 13698 / CCUG 18766 / IAM 14443 / JCM 21226 / LMG 7866 / NBRC 102419 / NCTC 12128 / CDC 0568-73)</name>
    <dbReference type="NCBI Taxonomy" id="585054"/>
    <lineage>
        <taxon>Bacteria</taxon>
        <taxon>Pseudomonadati</taxon>
        <taxon>Pseudomonadota</taxon>
        <taxon>Gammaproteobacteria</taxon>
        <taxon>Enterobacterales</taxon>
        <taxon>Enterobacteriaceae</taxon>
        <taxon>Escherichia</taxon>
    </lineage>
</organism>
<comment type="cofactor">
    <cofactor evidence="5">
        <name>Mg(2+)</name>
        <dbReference type="ChEBI" id="CHEBI:18420"/>
    </cofactor>
</comment>
<comment type="catalytic activity">
    <reaction evidence="5">
        <text>2-O-(alpha-D-mannosyl)-3-phosphoglycerate + H2O = (2R)-2-O-(alpha-D-mannosyl)-glycerate + phosphate</text>
        <dbReference type="Rhea" id="RHEA:19309"/>
        <dbReference type="ChEBI" id="CHEBI:15377"/>
        <dbReference type="ChEBI" id="CHEBI:43474"/>
        <dbReference type="ChEBI" id="CHEBI:57541"/>
        <dbReference type="ChEBI" id="CHEBI:57744"/>
        <dbReference type="EC" id="3.1.3.70"/>
    </reaction>
</comment>
<dbReference type="InterPro" id="IPR023214">
    <property type="entry name" value="HAD_sf"/>
</dbReference>
<dbReference type="Gene3D" id="3.40.50.1000">
    <property type="entry name" value="HAD superfamily/HAD-like"/>
    <property type="match status" value="1"/>
</dbReference>
<dbReference type="EC" id="3.1.3.70" evidence="5"/>
<dbReference type="InterPro" id="IPR006379">
    <property type="entry name" value="HAD-SF_hydro_IIB"/>
</dbReference>
<dbReference type="GO" id="GO:0051479">
    <property type="term" value="P:mannosylglycerate biosynthetic process"/>
    <property type="evidence" value="ECO:0007669"/>
    <property type="project" value="InterPro"/>
</dbReference>
<dbReference type="NCBIfam" id="NF002976">
    <property type="entry name" value="PRK03669.1"/>
    <property type="match status" value="1"/>
</dbReference>
<dbReference type="InterPro" id="IPR006381">
    <property type="entry name" value="HAD-SF-IIB-MPGP"/>
</dbReference>
<dbReference type="SFLD" id="SFLDG01140">
    <property type="entry name" value="C2.B:_Phosphomannomutase_and_P"/>
    <property type="match status" value="1"/>
</dbReference>
<dbReference type="SFLD" id="SFLDG01142">
    <property type="entry name" value="C2.B.2:_Mannosyl-3-phosphoglyc"/>
    <property type="match status" value="1"/>
</dbReference>
<dbReference type="NCBIfam" id="TIGR01486">
    <property type="entry name" value="HAD-SF-IIB-MPGP"/>
    <property type="match status" value="1"/>
</dbReference>
<dbReference type="SMR" id="B7LTP1"/>
<feature type="binding site" evidence="5">
    <location>
        <position position="55"/>
    </location>
    <ligand>
        <name>Mg(2+)</name>
        <dbReference type="ChEBI" id="CHEBI:18420"/>
    </ligand>
</feature>
<protein>
    <recommendedName>
        <fullName evidence="5">Mannosyl-3-phosphoglycerate phosphatase</fullName>
        <shortName evidence="5">MPGP</shortName>
        <ecNumber evidence="5">3.1.3.70</ecNumber>
    </recommendedName>
</protein>
<dbReference type="CDD" id="cd07507">
    <property type="entry name" value="HAD_Pase"/>
    <property type="match status" value="1"/>
</dbReference>
<name>B7LTP1_ESCF3</name>
<feature type="active site" description="Nucleophile" evidence="5">
    <location>
        <position position="55"/>
    </location>
</feature>
<feature type="binding site" evidence="5">
    <location>
        <position position="256"/>
    </location>
    <ligand>
        <name>Mg(2+)</name>
        <dbReference type="ChEBI" id="CHEBI:18420"/>
    </ligand>
</feature>